<dbReference type="AlphaFoldDB" id="A0A0C9WBT5"/>
<evidence type="ECO:0000313" key="3">
    <source>
        <dbReference type="Proteomes" id="UP000053820"/>
    </source>
</evidence>
<feature type="non-terminal residue" evidence="2">
    <location>
        <position position="391"/>
    </location>
</feature>
<dbReference type="OrthoDB" id="2685297at2759"/>
<organism evidence="2 3">
    <name type="scientific">Hydnomerulius pinastri MD-312</name>
    <dbReference type="NCBI Taxonomy" id="994086"/>
    <lineage>
        <taxon>Eukaryota</taxon>
        <taxon>Fungi</taxon>
        <taxon>Dikarya</taxon>
        <taxon>Basidiomycota</taxon>
        <taxon>Agaricomycotina</taxon>
        <taxon>Agaricomycetes</taxon>
        <taxon>Agaricomycetidae</taxon>
        <taxon>Boletales</taxon>
        <taxon>Boletales incertae sedis</taxon>
        <taxon>Leucogyrophana</taxon>
    </lineage>
</organism>
<evidence type="ECO:0000313" key="2">
    <source>
        <dbReference type="EMBL" id="KIJ61481.1"/>
    </source>
</evidence>
<sequence>MHSMTEDDAAYTALLTQLLSDTSSTRNARVHSWIEHQYDFALSEQDSFAKVDTSYPPFANSRSPSPSPSSSLGAHRTFSIDRPDSPCLPRFSSERPSSPRSESCPSYDALFFPAPSAPEVLTEDDEREERERERALRFLVQEMALWKMQSAPVTPHKNANKPLPAPPPPSPATSTTQSTSSRAMRSRSSSMRISRLPSFTSTLSSDQSQPQDIFTPPLPVSVIVHGEPYHELVLRHETQHGDSYLHQQTDSFTQQLLQSQEQEIHLLSPIHDDKDSAYPSPTLSNFSYAHSRETSVTTPYTSFPASPASATFACAPENIALPSSPEEEHNFFGDEILTGDSDGSSPLSPLRPAFPVSPTNTVFPVSPVLISFPQSPSQTALPVSPSATALP</sequence>
<proteinExistence type="predicted"/>
<reference evidence="2 3" key="1">
    <citation type="submission" date="2014-04" db="EMBL/GenBank/DDBJ databases">
        <title>Evolutionary Origins and Diversification of the Mycorrhizal Mutualists.</title>
        <authorList>
            <consortium name="DOE Joint Genome Institute"/>
            <consortium name="Mycorrhizal Genomics Consortium"/>
            <person name="Kohler A."/>
            <person name="Kuo A."/>
            <person name="Nagy L.G."/>
            <person name="Floudas D."/>
            <person name="Copeland A."/>
            <person name="Barry K.W."/>
            <person name="Cichocki N."/>
            <person name="Veneault-Fourrey C."/>
            <person name="LaButti K."/>
            <person name="Lindquist E.A."/>
            <person name="Lipzen A."/>
            <person name="Lundell T."/>
            <person name="Morin E."/>
            <person name="Murat C."/>
            <person name="Riley R."/>
            <person name="Ohm R."/>
            <person name="Sun H."/>
            <person name="Tunlid A."/>
            <person name="Henrissat B."/>
            <person name="Grigoriev I.V."/>
            <person name="Hibbett D.S."/>
            <person name="Martin F."/>
        </authorList>
    </citation>
    <scope>NUCLEOTIDE SEQUENCE [LARGE SCALE GENOMIC DNA]</scope>
    <source>
        <strain evidence="2 3">MD-312</strain>
    </source>
</reference>
<protein>
    <submittedName>
        <fullName evidence="2">Uncharacterized protein</fullName>
    </submittedName>
</protein>
<feature type="compositionally biased region" description="Low complexity" evidence="1">
    <location>
        <begin position="172"/>
        <end position="198"/>
    </location>
</feature>
<feature type="region of interest" description="Disordered" evidence="1">
    <location>
        <begin position="153"/>
        <end position="211"/>
    </location>
</feature>
<evidence type="ECO:0000256" key="1">
    <source>
        <dbReference type="SAM" id="MobiDB-lite"/>
    </source>
</evidence>
<feature type="region of interest" description="Disordered" evidence="1">
    <location>
        <begin position="52"/>
        <end position="109"/>
    </location>
</feature>
<keyword evidence="3" id="KW-1185">Reference proteome</keyword>
<feature type="compositionally biased region" description="Polar residues" evidence="1">
    <location>
        <begin position="199"/>
        <end position="211"/>
    </location>
</feature>
<name>A0A0C9WBT5_9AGAM</name>
<gene>
    <name evidence="2" type="ORF">HYDPIDRAFT_31348</name>
</gene>
<dbReference type="HOGENOM" id="CLU_707064_0_0_1"/>
<dbReference type="Proteomes" id="UP000053820">
    <property type="component" value="Unassembled WGS sequence"/>
</dbReference>
<feature type="compositionally biased region" description="Low complexity" evidence="1">
    <location>
        <begin position="89"/>
        <end position="106"/>
    </location>
</feature>
<dbReference type="EMBL" id="KN839862">
    <property type="protein sequence ID" value="KIJ61481.1"/>
    <property type="molecule type" value="Genomic_DNA"/>
</dbReference>
<accession>A0A0C9WBT5</accession>
<feature type="compositionally biased region" description="Low complexity" evidence="1">
    <location>
        <begin position="61"/>
        <end position="71"/>
    </location>
</feature>
<feature type="region of interest" description="Disordered" evidence="1">
    <location>
        <begin position="324"/>
        <end position="352"/>
    </location>
</feature>